<dbReference type="AlphaFoldDB" id="A0A8C9QJ20"/>
<keyword evidence="2" id="KW-0689">Ribosomal protein</keyword>
<reference evidence="5" key="1">
    <citation type="submission" date="2025-08" db="UniProtKB">
        <authorList>
            <consortium name="Ensembl"/>
        </authorList>
    </citation>
    <scope>IDENTIFICATION</scope>
</reference>
<organism evidence="5 6">
    <name type="scientific">Spermophilus dauricus</name>
    <name type="common">Daurian ground squirrel</name>
    <dbReference type="NCBI Taxonomy" id="99837"/>
    <lineage>
        <taxon>Eukaryota</taxon>
        <taxon>Metazoa</taxon>
        <taxon>Chordata</taxon>
        <taxon>Craniata</taxon>
        <taxon>Vertebrata</taxon>
        <taxon>Euteleostomi</taxon>
        <taxon>Mammalia</taxon>
        <taxon>Eutheria</taxon>
        <taxon>Euarchontoglires</taxon>
        <taxon>Glires</taxon>
        <taxon>Rodentia</taxon>
        <taxon>Sciuromorpha</taxon>
        <taxon>Sciuridae</taxon>
        <taxon>Xerinae</taxon>
        <taxon>Marmotini</taxon>
        <taxon>Spermophilus</taxon>
    </lineage>
</organism>
<evidence type="ECO:0000313" key="5">
    <source>
        <dbReference type="Ensembl" id="ENSSDAP00000023033.1"/>
    </source>
</evidence>
<evidence type="ECO:0000256" key="3">
    <source>
        <dbReference type="ARBA" id="ARBA00023274"/>
    </source>
</evidence>
<dbReference type="Proteomes" id="UP000694422">
    <property type="component" value="Unplaced"/>
</dbReference>
<keyword evidence="3" id="KW-0687">Ribonucleoprotein</keyword>
<dbReference type="GO" id="GO:0005840">
    <property type="term" value="C:ribosome"/>
    <property type="evidence" value="ECO:0007669"/>
    <property type="project" value="UniProtKB-KW"/>
</dbReference>
<dbReference type="GO" id="GO:1990904">
    <property type="term" value="C:ribonucleoprotein complex"/>
    <property type="evidence" value="ECO:0007669"/>
    <property type="project" value="UniProtKB-KW"/>
</dbReference>
<accession>A0A8C9QJ20</accession>
<protein>
    <recommendedName>
        <fullName evidence="4">40S ribosomal protein S15a</fullName>
    </recommendedName>
</protein>
<evidence type="ECO:0000256" key="2">
    <source>
        <dbReference type="ARBA" id="ARBA00022980"/>
    </source>
</evidence>
<dbReference type="InterPro" id="IPR000630">
    <property type="entry name" value="Ribosomal_uS8"/>
</dbReference>
<dbReference type="InterPro" id="IPR035987">
    <property type="entry name" value="Ribosomal_uS8_sf"/>
</dbReference>
<dbReference type="PANTHER" id="PTHR11758">
    <property type="entry name" value="40S RIBOSOMAL PROTEIN S15A"/>
    <property type="match status" value="1"/>
</dbReference>
<keyword evidence="6" id="KW-1185">Reference proteome</keyword>
<evidence type="ECO:0000256" key="1">
    <source>
        <dbReference type="ARBA" id="ARBA00006471"/>
    </source>
</evidence>
<proteinExistence type="inferred from homology"/>
<dbReference type="GO" id="GO:0003735">
    <property type="term" value="F:structural constituent of ribosome"/>
    <property type="evidence" value="ECO:0007669"/>
    <property type="project" value="InterPro"/>
</dbReference>
<reference evidence="5" key="2">
    <citation type="submission" date="2025-09" db="UniProtKB">
        <authorList>
            <consortium name="Ensembl"/>
        </authorList>
    </citation>
    <scope>IDENTIFICATION</scope>
</reference>
<evidence type="ECO:0000313" key="6">
    <source>
        <dbReference type="Proteomes" id="UP000694422"/>
    </source>
</evidence>
<name>A0A8C9QJ20_SPEDA</name>
<dbReference type="GO" id="GO:0006412">
    <property type="term" value="P:translation"/>
    <property type="evidence" value="ECO:0007669"/>
    <property type="project" value="InterPro"/>
</dbReference>
<comment type="similarity">
    <text evidence="1">Belongs to the universal ribosomal protein uS8 family.</text>
</comment>
<dbReference type="Gene3D" id="3.30.1370.30">
    <property type="match status" value="1"/>
</dbReference>
<dbReference type="SUPFAM" id="SSF56047">
    <property type="entry name" value="Ribosomal protein S8"/>
    <property type="match status" value="1"/>
</dbReference>
<dbReference type="Ensembl" id="ENSSDAT00000026328.1">
    <property type="protein sequence ID" value="ENSSDAP00000023033.1"/>
    <property type="gene ID" value="ENSSDAG00000020954.1"/>
</dbReference>
<evidence type="ECO:0000256" key="4">
    <source>
        <dbReference type="ARBA" id="ARBA00035422"/>
    </source>
</evidence>
<sequence length="53" mass="6013">VVCMNVQAHALKSINNAKKRDEHQVLIRPCSKVIVQFLTVIMKNHELGKNTSK</sequence>